<dbReference type="AlphaFoldDB" id="A0A173VF30"/>
<feature type="signal peptide" evidence="2">
    <location>
        <begin position="1"/>
        <end position="29"/>
    </location>
</feature>
<gene>
    <name evidence="3" type="ORF">ERS852429_02969</name>
    <name evidence="4" type="ORF">LI194_12185</name>
</gene>
<evidence type="ECO:0000313" key="4">
    <source>
        <dbReference type="EMBL" id="MCB6518556.1"/>
    </source>
</evidence>
<sequence length="533" mass="58980">MNKLFKDKMFWVKALFFVLAVLTGGAAMAVEIGENGSDTDPNDGKPLENATPDAAGKGIDQQGQGATGSAVTDADLAENKVEDYVSKFQAYKYPMHTDFLKLAKQVHVNTKEPEHYNIGEAIMDCVTKAAVTNTEKDAEVKLSLYKNDEKLFAECNTVLVDGVTGYDENGNSDGSPLVLYVISADKANGIMVSALNGPLDEGKNMYVPDLKAGTGLHIMAPAMSESEVEIAPDSAYPKKEIAYLQKKVCPITWTEFFERINKKAKWNVQDLKDWTLSNFRKKCTRTMLIGVGTKFVKYGSKKTGTEYVYAQKGVLRQLRLGYQIGSTLEFADLIGITRMLFGKYSNTNEMDVYCGTKFIEKLLNIDFTKHKDISFVKKQNIGIDISSFETTFGKLNFKVEHALDDLGYEECAVAFPMSEAKRYYYQKGKTLTVDHSKGEGGEVREAKSQYYIQDDCLMLTGYNSMLIGPDVTVSGYKLSMLDTVVSSVASLSSVSTPKKDDVVYLTVADDTHAVGLYVYDGTAWKPYKGEINV</sequence>
<proteinExistence type="predicted"/>
<protein>
    <submittedName>
        <fullName evidence="3">Uncharacterized protein</fullName>
    </submittedName>
</protein>
<reference evidence="4" key="2">
    <citation type="submission" date="2021-10" db="EMBL/GenBank/DDBJ databases">
        <title>Collection of gut derived symbiotic bacterial strains cultured from healthy donors.</title>
        <authorList>
            <person name="Lin H."/>
            <person name="Littmann E."/>
            <person name="Kohout C."/>
            <person name="Pamer E.G."/>
        </authorList>
    </citation>
    <scope>NUCLEOTIDE SEQUENCE</scope>
    <source>
        <strain evidence="4">DFI.2.94</strain>
    </source>
</reference>
<feature type="compositionally biased region" description="Polar residues" evidence="1">
    <location>
        <begin position="61"/>
        <end position="70"/>
    </location>
</feature>
<dbReference type="Proteomes" id="UP000095591">
    <property type="component" value="Unassembled WGS sequence"/>
</dbReference>
<dbReference type="EMBL" id="JAJCNI010000013">
    <property type="protein sequence ID" value="MCB6518556.1"/>
    <property type="molecule type" value="Genomic_DNA"/>
</dbReference>
<feature type="chain" id="PRO_5043136244" evidence="2">
    <location>
        <begin position="30"/>
        <end position="533"/>
    </location>
</feature>
<dbReference type="Proteomes" id="UP001198806">
    <property type="component" value="Unassembled WGS sequence"/>
</dbReference>
<evidence type="ECO:0000256" key="1">
    <source>
        <dbReference type="SAM" id="MobiDB-lite"/>
    </source>
</evidence>
<feature type="region of interest" description="Disordered" evidence="1">
    <location>
        <begin position="33"/>
        <end position="71"/>
    </location>
</feature>
<organism evidence="3 5">
    <name type="scientific">Parabacteroides distasonis</name>
    <dbReference type="NCBI Taxonomy" id="823"/>
    <lineage>
        <taxon>Bacteria</taxon>
        <taxon>Pseudomonadati</taxon>
        <taxon>Bacteroidota</taxon>
        <taxon>Bacteroidia</taxon>
        <taxon>Bacteroidales</taxon>
        <taxon>Tannerellaceae</taxon>
        <taxon>Parabacteroides</taxon>
    </lineage>
</organism>
<dbReference type="EMBL" id="CYXP01000007">
    <property type="protein sequence ID" value="CUN25761.1"/>
    <property type="molecule type" value="Genomic_DNA"/>
</dbReference>
<reference evidence="3 5" key="1">
    <citation type="submission" date="2015-09" db="EMBL/GenBank/DDBJ databases">
        <authorList>
            <consortium name="Pathogen Informatics"/>
        </authorList>
    </citation>
    <scope>NUCLEOTIDE SEQUENCE [LARGE SCALE GENOMIC DNA]</scope>
    <source>
        <strain evidence="3 5">2789STDY5608872</strain>
    </source>
</reference>
<keyword evidence="2" id="KW-0732">Signal</keyword>
<evidence type="ECO:0000313" key="5">
    <source>
        <dbReference type="Proteomes" id="UP000095591"/>
    </source>
</evidence>
<evidence type="ECO:0000313" key="3">
    <source>
        <dbReference type="EMBL" id="CUN25761.1"/>
    </source>
</evidence>
<accession>A0A173VF30</accession>
<evidence type="ECO:0000256" key="2">
    <source>
        <dbReference type="SAM" id="SignalP"/>
    </source>
</evidence>
<dbReference type="RefSeq" id="WP_057319699.1">
    <property type="nucleotide sequence ID" value="NZ_CYXP01000007.1"/>
</dbReference>
<name>A0A173VF30_PARDI</name>